<protein>
    <submittedName>
        <fullName evidence="1">Uncharacterized protein</fullName>
    </submittedName>
</protein>
<evidence type="ECO:0000313" key="1">
    <source>
        <dbReference type="EMBL" id="KAF4609659.1"/>
    </source>
</evidence>
<keyword evidence="2" id="KW-1185">Reference proteome</keyword>
<dbReference type="EMBL" id="JAACJL010000060">
    <property type="protein sequence ID" value="KAF4609659.1"/>
    <property type="molecule type" value="Genomic_DNA"/>
</dbReference>
<name>A0A8H4VIZ5_9AGAR</name>
<dbReference type="Proteomes" id="UP000521872">
    <property type="component" value="Unassembled WGS sequence"/>
</dbReference>
<accession>A0A8H4VIZ5</accession>
<evidence type="ECO:0000313" key="2">
    <source>
        <dbReference type="Proteomes" id="UP000521872"/>
    </source>
</evidence>
<dbReference type="AlphaFoldDB" id="A0A8H4VIZ5"/>
<proteinExistence type="predicted"/>
<sequence length="164" mass="18892">MHGKALELLKELSAEEEDMEDILLPSIQDLQHLGPKYFDLDFKYVRWIDLDSEIDSQVCLMSEEVDLRRKEVEDYLEGTSPELCAKSRLYHWREAGNGDIVSPSNGRTVFVDQAYSEEAQGRRSYKNKAYERFLKSIVDDSIGSMISLLQLVLCMPIFTISFSL</sequence>
<comment type="caution">
    <text evidence="1">The sequence shown here is derived from an EMBL/GenBank/DDBJ whole genome shotgun (WGS) entry which is preliminary data.</text>
</comment>
<gene>
    <name evidence="1" type="ORF">D9613_011964</name>
</gene>
<reference evidence="1 2" key="1">
    <citation type="submission" date="2019-12" db="EMBL/GenBank/DDBJ databases">
        <authorList>
            <person name="Floudas D."/>
            <person name="Bentzer J."/>
            <person name="Ahren D."/>
            <person name="Johansson T."/>
            <person name="Persson P."/>
            <person name="Tunlid A."/>
        </authorList>
    </citation>
    <scope>NUCLEOTIDE SEQUENCE [LARGE SCALE GENOMIC DNA]</scope>
    <source>
        <strain evidence="1 2">CBS 102.39</strain>
    </source>
</reference>
<organism evidence="1 2">
    <name type="scientific">Agrocybe pediades</name>
    <dbReference type="NCBI Taxonomy" id="84607"/>
    <lineage>
        <taxon>Eukaryota</taxon>
        <taxon>Fungi</taxon>
        <taxon>Dikarya</taxon>
        <taxon>Basidiomycota</taxon>
        <taxon>Agaricomycotina</taxon>
        <taxon>Agaricomycetes</taxon>
        <taxon>Agaricomycetidae</taxon>
        <taxon>Agaricales</taxon>
        <taxon>Agaricineae</taxon>
        <taxon>Strophariaceae</taxon>
        <taxon>Agrocybe</taxon>
    </lineage>
</organism>